<dbReference type="EMBL" id="JAMKFB020000003">
    <property type="protein sequence ID" value="KAL0197647.1"/>
    <property type="molecule type" value="Genomic_DNA"/>
</dbReference>
<comment type="caution">
    <text evidence="3">The sequence shown here is derived from an EMBL/GenBank/DDBJ whole genome shotgun (WGS) entry which is preliminary data.</text>
</comment>
<keyword evidence="4" id="KW-1185">Reference proteome</keyword>
<dbReference type="Proteomes" id="UP001529510">
    <property type="component" value="Unassembled WGS sequence"/>
</dbReference>
<evidence type="ECO:0000256" key="1">
    <source>
        <dbReference type="SAM" id="MobiDB-lite"/>
    </source>
</evidence>
<reference evidence="3 4" key="1">
    <citation type="submission" date="2024-05" db="EMBL/GenBank/DDBJ databases">
        <title>Genome sequencing and assembly of Indian major carp, Cirrhinus mrigala (Hamilton, 1822).</title>
        <authorList>
            <person name="Mohindra V."/>
            <person name="Chowdhury L.M."/>
            <person name="Lal K."/>
            <person name="Jena J.K."/>
        </authorList>
    </citation>
    <scope>NUCLEOTIDE SEQUENCE [LARGE SCALE GENOMIC DNA]</scope>
    <source>
        <strain evidence="3">CM1030</strain>
        <tissue evidence="3">Blood</tissue>
    </source>
</reference>
<organism evidence="3 4">
    <name type="scientific">Cirrhinus mrigala</name>
    <name type="common">Mrigala</name>
    <dbReference type="NCBI Taxonomy" id="683832"/>
    <lineage>
        <taxon>Eukaryota</taxon>
        <taxon>Metazoa</taxon>
        <taxon>Chordata</taxon>
        <taxon>Craniata</taxon>
        <taxon>Vertebrata</taxon>
        <taxon>Euteleostomi</taxon>
        <taxon>Actinopterygii</taxon>
        <taxon>Neopterygii</taxon>
        <taxon>Teleostei</taxon>
        <taxon>Ostariophysi</taxon>
        <taxon>Cypriniformes</taxon>
        <taxon>Cyprinidae</taxon>
        <taxon>Labeoninae</taxon>
        <taxon>Labeonini</taxon>
        <taxon>Cirrhinus</taxon>
    </lineage>
</organism>
<evidence type="ECO:0000313" key="3">
    <source>
        <dbReference type="EMBL" id="KAL0197647.1"/>
    </source>
</evidence>
<name>A0ABD0RGH2_CIRMR</name>
<feature type="compositionally biased region" description="Acidic residues" evidence="1">
    <location>
        <begin position="93"/>
        <end position="103"/>
    </location>
</feature>
<proteinExistence type="predicted"/>
<gene>
    <name evidence="2" type="ORF">M9458_006157</name>
    <name evidence="3" type="ORF">M9458_006187</name>
</gene>
<feature type="compositionally biased region" description="Acidic residues" evidence="1">
    <location>
        <begin position="111"/>
        <end position="126"/>
    </location>
</feature>
<dbReference type="EMBL" id="JAMKFB020000003">
    <property type="protein sequence ID" value="KAL0197617.1"/>
    <property type="molecule type" value="Genomic_DNA"/>
</dbReference>
<accession>A0ABD0RGH2</accession>
<evidence type="ECO:0000313" key="4">
    <source>
        <dbReference type="Proteomes" id="UP001529510"/>
    </source>
</evidence>
<sequence>MLVSRLTEEKQILVKEMMQHCQYLKDSVAKVQSMMATVSVCTQTGSYPNGFTEEGSKGLISLLKRRQHDLRLKQQTVACTYRGILEPTPRLVEEEEGEMAEEMDWQHDISSDEEDEDEDDDAEVGT</sequence>
<feature type="region of interest" description="Disordered" evidence="1">
    <location>
        <begin position="89"/>
        <end position="126"/>
    </location>
</feature>
<dbReference type="AlphaFoldDB" id="A0ABD0RGH2"/>
<protein>
    <submittedName>
        <fullName evidence="3">Uncharacterized protein</fullName>
    </submittedName>
</protein>
<evidence type="ECO:0000313" key="2">
    <source>
        <dbReference type="EMBL" id="KAL0197617.1"/>
    </source>
</evidence>